<keyword evidence="3" id="KW-1185">Reference proteome</keyword>
<gene>
    <name evidence="2" type="ORF">I0Q91_13845</name>
</gene>
<dbReference type="AlphaFoldDB" id="A0A931AUH4"/>
<sequence>MIVGKLKDVNEIKDSLPDDLDSLLIAGCGSCVSVSLAGGEREAESLKNLLDFYYQTNNQEVSIETETIKRQCDDEFLDELELAIARNKIVLSLACGVGVQHLAIKYPDKIILPGLDTTFYGRTSDIGEWEEMCHGCGKCILDQFAGVCPVARCSKSLLNGPCGGSQDGICEVDDDIDCGWQKIYDRAEELGQLEKLLDFDFPKDWSTHKDGGVRSHKDPEFFQE</sequence>
<organism evidence="2 3">
    <name type="scientific">Halonatronomonas betaini</name>
    <dbReference type="NCBI Taxonomy" id="2778430"/>
    <lineage>
        <taxon>Bacteria</taxon>
        <taxon>Bacillati</taxon>
        <taxon>Bacillota</taxon>
        <taxon>Clostridia</taxon>
        <taxon>Halanaerobiales</taxon>
        <taxon>Halarsenatibacteraceae</taxon>
        <taxon>Halonatronomonas</taxon>
    </lineage>
</organism>
<dbReference type="EMBL" id="JADPIE010000010">
    <property type="protein sequence ID" value="MBF8438171.1"/>
    <property type="molecule type" value="Genomic_DNA"/>
</dbReference>
<evidence type="ECO:0000313" key="3">
    <source>
        <dbReference type="Proteomes" id="UP000621436"/>
    </source>
</evidence>
<feature type="domain" description="Methylene-tetrahydrofolate reductase C-terminal-like" evidence="1">
    <location>
        <begin position="113"/>
        <end position="206"/>
    </location>
</feature>
<accession>A0A931AUH4</accession>
<dbReference type="Proteomes" id="UP000621436">
    <property type="component" value="Unassembled WGS sequence"/>
</dbReference>
<reference evidence="2" key="1">
    <citation type="submission" date="2020-11" db="EMBL/GenBank/DDBJ databases">
        <title>Halonatronomonas betainensis gen. nov., sp. nov. a novel haloalkaliphilic representative of the family Halanaerobiacae capable of betaine degradation.</title>
        <authorList>
            <person name="Boltyanskaya Y."/>
            <person name="Kevbrin V."/>
            <person name="Detkova E."/>
            <person name="Grouzdev D.S."/>
            <person name="Koziaeva V."/>
            <person name="Zhilina T."/>
        </authorList>
    </citation>
    <scope>NUCLEOTIDE SEQUENCE</scope>
    <source>
        <strain evidence="2">Z-7014</strain>
    </source>
</reference>
<evidence type="ECO:0000313" key="2">
    <source>
        <dbReference type="EMBL" id="MBF8438171.1"/>
    </source>
</evidence>
<comment type="caution">
    <text evidence="2">The sequence shown here is derived from an EMBL/GenBank/DDBJ whole genome shotgun (WGS) entry which is preliminary data.</text>
</comment>
<dbReference type="InterPro" id="IPR022026">
    <property type="entry name" value="DUF5981"/>
</dbReference>
<dbReference type="Pfam" id="PF12225">
    <property type="entry name" value="DUF5981"/>
    <property type="match status" value="1"/>
</dbReference>
<evidence type="ECO:0000259" key="1">
    <source>
        <dbReference type="Pfam" id="PF12225"/>
    </source>
</evidence>
<protein>
    <submittedName>
        <fullName evidence="2">Methylenetetrahydrofolate reductase C-terminal domain-containing protein</fullName>
    </submittedName>
</protein>
<proteinExistence type="predicted"/>
<name>A0A931AUH4_9FIRM</name>
<dbReference type="RefSeq" id="WP_270455272.1">
    <property type="nucleotide sequence ID" value="NZ_JADPIE010000010.1"/>
</dbReference>